<gene>
    <name evidence="1" type="ORF">CDEB00056_LOCUS738</name>
</gene>
<reference evidence="1" key="1">
    <citation type="submission" date="2021-01" db="EMBL/GenBank/DDBJ databases">
        <authorList>
            <person name="Corre E."/>
            <person name="Pelletier E."/>
            <person name="Niang G."/>
            <person name="Scheremetjew M."/>
            <person name="Finn R."/>
            <person name="Kale V."/>
            <person name="Holt S."/>
            <person name="Cochrane G."/>
            <person name="Meng A."/>
            <person name="Brown T."/>
            <person name="Cohen L."/>
        </authorList>
    </citation>
    <scope>NUCLEOTIDE SEQUENCE</scope>
    <source>
        <strain evidence="1">MM31A-1</strain>
    </source>
</reference>
<proteinExistence type="predicted"/>
<sequence>MITGAQTKTPSVALSGPNAVISRLTLDPVVTVDDLKKYTFNIVPDRDPVARFDDLSQNYQRINCEAAANSPGGCHSAALALCEIMYTCGREERPIPCSCVYEHHYPYPKLISGDPSMNEMCYDEICKQTEET</sequence>
<dbReference type="EMBL" id="HBIO01001040">
    <property type="protein sequence ID" value="CAE0455897.1"/>
    <property type="molecule type" value="Transcribed_RNA"/>
</dbReference>
<dbReference type="AlphaFoldDB" id="A0A7S3PUN5"/>
<name>A0A7S3PUN5_9STRA</name>
<accession>A0A7S3PUN5</accession>
<organism evidence="1">
    <name type="scientific">Chaetoceros debilis</name>
    <dbReference type="NCBI Taxonomy" id="122233"/>
    <lineage>
        <taxon>Eukaryota</taxon>
        <taxon>Sar</taxon>
        <taxon>Stramenopiles</taxon>
        <taxon>Ochrophyta</taxon>
        <taxon>Bacillariophyta</taxon>
        <taxon>Coscinodiscophyceae</taxon>
        <taxon>Chaetocerotophycidae</taxon>
        <taxon>Chaetocerotales</taxon>
        <taxon>Chaetocerotaceae</taxon>
        <taxon>Chaetoceros</taxon>
    </lineage>
</organism>
<evidence type="ECO:0000313" key="1">
    <source>
        <dbReference type="EMBL" id="CAE0455897.1"/>
    </source>
</evidence>
<protein>
    <submittedName>
        <fullName evidence="1">Uncharacterized protein</fullName>
    </submittedName>
</protein>